<evidence type="ECO:0000256" key="14">
    <source>
        <dbReference type="ARBA" id="ARBA00023274"/>
    </source>
</evidence>
<dbReference type="GeneID" id="105223505"/>
<dbReference type="SUPFAM" id="SSF48371">
    <property type="entry name" value="ARM repeat"/>
    <property type="match status" value="1"/>
</dbReference>
<evidence type="ECO:0000259" key="17">
    <source>
        <dbReference type="SMART" id="SM01263"/>
    </source>
</evidence>
<sequence length="694" mass="78610">MSIVKRVQQWATFARTWYVYDCTWQNPFESALLIKTHLMGLHKPIYHPMTNTRSVSTHRRILQQPFASSSSLIYAQQQRNMGRLSKVDPSSYSEPERIVTKHSAFKWTVDFTNTKLLGSVTHQFNVLEANLPAILLDVRDISIKNASILCSGGSAIPINYFISDPVDDIGAKLTLELPEGTAKGDLLVRIDYETSNRASGLQWLTPEQTLGKQHPYLFSQCQAIHARSVLPCQDTPAVKFTYEATVEHPKELTALMSALVEKKETGVTKFKQEVPIPAYLLAIAIGDLVSRPLGPRSNVWAEAGVVEAAAEEFSETDKMLKTASDICGPYVWKQYDLLVMPPSFPFGGMENPCLTFVTPTVLAGDKSLADVVAHEIAHSWTGNLVTNKNFEHFWLNEGFTVFVETKIVGRLQGDKERDFHMLRNLTELRECIRTQLANSPELTKLVVDLSNCGPDDAFSSVPYNKGSTFLRYIEDLLGGPEVFEPFLRSYLQKYAYKSVVTDDFKSALYDYFNNTDKKDKLTEIDWDLWLSHEGMPPIIPKFDETLAAVSQQLAKLWSTKSTTELRADSDITKPISSHQLIDFLGKLIESSEIVDLNAEKIEFLESTYKLKDTKNSEVRFRFLRLVIRARLLQRIDEIIAFANSNFRMKFCRPIYRDLGQWPEAKPIAIESFESVKNQMMAVCAHTIEKDLGLK</sequence>
<dbReference type="Gene3D" id="1.25.40.320">
    <property type="entry name" value="Peptidase M1, leukotriene A4 hydrolase/aminopeptidase C-terminal domain"/>
    <property type="match status" value="1"/>
</dbReference>
<evidence type="ECO:0000256" key="2">
    <source>
        <dbReference type="ARBA" id="ARBA00004609"/>
    </source>
</evidence>
<keyword evidence="7" id="KW-0325">Glycoprotein</keyword>
<evidence type="ECO:0000256" key="10">
    <source>
        <dbReference type="ARBA" id="ARBA00022801"/>
    </source>
</evidence>
<evidence type="ECO:0000256" key="9">
    <source>
        <dbReference type="ARBA" id="ARBA00022723"/>
    </source>
</evidence>
<keyword evidence="12" id="KW-0689">Ribosomal protein</keyword>
<keyword evidence="16" id="KW-0434">Leukotriene biosynthesis</keyword>
<dbReference type="Gene3D" id="3.30.2010.30">
    <property type="match status" value="1"/>
</dbReference>
<dbReference type="InterPro" id="IPR001930">
    <property type="entry name" value="Peptidase_M1"/>
</dbReference>
<feature type="domain" description="Peptidase M1 leukotriene A4 hydrolase/aminopeptidase C-terminal" evidence="17">
    <location>
        <begin position="545"/>
        <end position="691"/>
    </location>
</feature>
<dbReference type="SUPFAM" id="SSF55486">
    <property type="entry name" value="Metalloproteases ('zincins'), catalytic domain"/>
    <property type="match status" value="1"/>
</dbReference>
<protein>
    <recommendedName>
        <fullName evidence="16">Leukotriene A(4) hydrolase</fullName>
        <shortName evidence="16">LTA-4 hydrolase</shortName>
        <ecNumber evidence="16">3.3.2.6</ecNumber>
    </recommendedName>
</protein>
<dbReference type="InterPro" id="IPR038502">
    <property type="entry name" value="M1_LTA-4_hydro/amino_C_sf"/>
</dbReference>
<gene>
    <name evidence="19" type="primary">LOC105223505</name>
</gene>
<dbReference type="InterPro" id="IPR014782">
    <property type="entry name" value="Peptidase_M1_dom"/>
</dbReference>
<evidence type="ECO:0000256" key="12">
    <source>
        <dbReference type="ARBA" id="ARBA00022980"/>
    </source>
</evidence>
<keyword evidence="8 16" id="KW-0645">Protease</keyword>
<dbReference type="InterPro" id="IPR036899">
    <property type="entry name" value="Ribosomal_uL13_sf"/>
</dbReference>
<dbReference type="InterPro" id="IPR045357">
    <property type="entry name" value="Aminopeptidase_N-like_N"/>
</dbReference>
<dbReference type="PANTHER" id="PTHR45726">
    <property type="entry name" value="LEUKOTRIENE A-4 HYDROLASE"/>
    <property type="match status" value="1"/>
</dbReference>
<dbReference type="EC" id="3.3.2.6" evidence="16"/>
<dbReference type="PRINTS" id="PR00756">
    <property type="entry name" value="ALADIPTASE"/>
</dbReference>
<dbReference type="GO" id="GO:0016787">
    <property type="term" value="F:hydrolase activity"/>
    <property type="evidence" value="ECO:0007669"/>
    <property type="project" value="UniProtKB-KW"/>
</dbReference>
<evidence type="ECO:0000256" key="16">
    <source>
        <dbReference type="RuleBase" id="RU361141"/>
    </source>
</evidence>
<evidence type="ECO:0000256" key="6">
    <source>
        <dbReference type="ARBA" id="ARBA00022490"/>
    </source>
</evidence>
<proteinExistence type="inferred from homology"/>
<keyword evidence="13 16" id="KW-0482">Metalloprotease</keyword>
<dbReference type="InterPro" id="IPR049980">
    <property type="entry name" value="LTA4H_cat"/>
</dbReference>
<dbReference type="PANTHER" id="PTHR45726:SF3">
    <property type="entry name" value="LEUKOTRIENE A-4 HYDROLASE"/>
    <property type="match status" value="1"/>
</dbReference>
<reference evidence="18" key="1">
    <citation type="submission" date="2025-05" db="UniProtKB">
        <authorList>
            <consortium name="RefSeq"/>
        </authorList>
    </citation>
    <scope>NUCLEOTIDE SEQUENCE [LARGE SCALE GENOMIC DNA]</scope>
</reference>
<keyword evidence="14" id="KW-0687">Ribonucleoprotein</keyword>
<evidence type="ECO:0000256" key="4">
    <source>
        <dbReference type="ARBA" id="ARBA00006227"/>
    </source>
</evidence>
<evidence type="ECO:0000256" key="8">
    <source>
        <dbReference type="ARBA" id="ARBA00022670"/>
    </source>
</evidence>
<keyword evidence="6 16" id="KW-0963">Cytoplasm</keyword>
<keyword evidence="10 16" id="KW-0378">Hydrolase</keyword>
<name>A0ABM3J0P0_BACDO</name>
<comment type="subcellular location">
    <subcellularLocation>
        <location evidence="2">Cell membrane</location>
        <topology evidence="2">Lipid-anchor</topology>
        <topology evidence="2">GPI-anchor</topology>
    </subcellularLocation>
    <subcellularLocation>
        <location evidence="1 16">Cytoplasm</location>
    </subcellularLocation>
</comment>
<dbReference type="Pfam" id="PF09127">
    <property type="entry name" value="Leuk-A4-hydro_C"/>
    <property type="match status" value="1"/>
</dbReference>
<comment type="similarity">
    <text evidence="4">Belongs to the universal ribosomal protein uL13 family.</text>
</comment>
<evidence type="ECO:0000256" key="11">
    <source>
        <dbReference type="ARBA" id="ARBA00022833"/>
    </source>
</evidence>
<keyword evidence="7" id="KW-0336">GPI-anchor</keyword>
<dbReference type="SMART" id="SM01263">
    <property type="entry name" value="Leuk-A4-hydro_C"/>
    <property type="match status" value="1"/>
</dbReference>
<evidence type="ECO:0000256" key="5">
    <source>
        <dbReference type="ARBA" id="ARBA00010136"/>
    </source>
</evidence>
<reference evidence="19" key="2">
    <citation type="submission" date="2025-08" db="UniProtKB">
        <authorList>
            <consortium name="RefSeq"/>
        </authorList>
    </citation>
    <scope>IDENTIFICATION</scope>
    <source>
        <tissue evidence="19">Adult</tissue>
    </source>
</reference>
<comment type="similarity">
    <text evidence="5 16">Belongs to the peptidase M1 family.</text>
</comment>
<dbReference type="SUPFAM" id="SSF63737">
    <property type="entry name" value="Leukotriene A4 hydrolase N-terminal domain"/>
    <property type="match status" value="1"/>
</dbReference>
<dbReference type="SUPFAM" id="SSF52161">
    <property type="entry name" value="Ribosomal protein L13"/>
    <property type="match status" value="1"/>
</dbReference>
<keyword evidence="15" id="KW-0449">Lipoprotein</keyword>
<dbReference type="Gene3D" id="3.90.1180.10">
    <property type="entry name" value="Ribosomal protein L13"/>
    <property type="match status" value="1"/>
</dbReference>
<dbReference type="Pfam" id="PF17900">
    <property type="entry name" value="Peptidase_M1_N"/>
    <property type="match status" value="1"/>
</dbReference>
<dbReference type="InterPro" id="IPR027268">
    <property type="entry name" value="Peptidase_M4/M1_CTD_sf"/>
</dbReference>
<dbReference type="NCBIfam" id="TIGR02411">
    <property type="entry name" value="leuko_A4_hydro"/>
    <property type="match status" value="1"/>
</dbReference>
<evidence type="ECO:0000256" key="7">
    <source>
        <dbReference type="ARBA" id="ARBA00022622"/>
    </source>
</evidence>
<dbReference type="Gene3D" id="1.10.390.10">
    <property type="entry name" value="Neutral Protease Domain 2"/>
    <property type="match status" value="1"/>
</dbReference>
<evidence type="ECO:0000256" key="1">
    <source>
        <dbReference type="ARBA" id="ARBA00004496"/>
    </source>
</evidence>
<comment type="cofactor">
    <cofactor evidence="16">
        <name>Zn(2+)</name>
        <dbReference type="ChEBI" id="CHEBI:29105"/>
    </cofactor>
    <text evidence="16">Binds 1 zinc ion per subunit.</text>
</comment>
<dbReference type="CDD" id="cd09599">
    <property type="entry name" value="M1_LTA4H"/>
    <property type="match status" value="1"/>
</dbReference>
<dbReference type="Gene3D" id="2.60.40.1730">
    <property type="entry name" value="tricorn interacting facor f3 domain"/>
    <property type="match status" value="1"/>
</dbReference>
<keyword evidence="18" id="KW-1185">Reference proteome</keyword>
<accession>A0ABM3J0P0</accession>
<evidence type="ECO:0000256" key="15">
    <source>
        <dbReference type="ARBA" id="ARBA00023288"/>
    </source>
</evidence>
<evidence type="ECO:0000313" key="19">
    <source>
        <dbReference type="RefSeq" id="XP_049302799.1"/>
    </source>
</evidence>
<dbReference type="RefSeq" id="XP_049302799.1">
    <property type="nucleotide sequence ID" value="XM_049446842.1"/>
</dbReference>
<dbReference type="InterPro" id="IPR016024">
    <property type="entry name" value="ARM-type_fold"/>
</dbReference>
<evidence type="ECO:0000256" key="13">
    <source>
        <dbReference type="ARBA" id="ARBA00023049"/>
    </source>
</evidence>
<dbReference type="Pfam" id="PF00572">
    <property type="entry name" value="Ribosomal_L13"/>
    <property type="match status" value="1"/>
</dbReference>
<organism evidence="18 19">
    <name type="scientific">Bactrocera dorsalis</name>
    <name type="common">Oriental fruit fly</name>
    <name type="synonym">Dacus dorsalis</name>
    <dbReference type="NCBI Taxonomy" id="27457"/>
    <lineage>
        <taxon>Eukaryota</taxon>
        <taxon>Metazoa</taxon>
        <taxon>Ecdysozoa</taxon>
        <taxon>Arthropoda</taxon>
        <taxon>Hexapoda</taxon>
        <taxon>Insecta</taxon>
        <taxon>Pterygota</taxon>
        <taxon>Neoptera</taxon>
        <taxon>Endopterygota</taxon>
        <taxon>Diptera</taxon>
        <taxon>Brachycera</taxon>
        <taxon>Muscomorpha</taxon>
        <taxon>Tephritoidea</taxon>
        <taxon>Tephritidae</taxon>
        <taxon>Bactrocera</taxon>
        <taxon>Bactrocera</taxon>
    </lineage>
</organism>
<evidence type="ECO:0000313" key="18">
    <source>
        <dbReference type="Proteomes" id="UP001652620"/>
    </source>
</evidence>
<dbReference type="InterPro" id="IPR012777">
    <property type="entry name" value="LTA4H"/>
</dbReference>
<keyword evidence="7" id="KW-0472">Membrane</keyword>
<dbReference type="InterPro" id="IPR015211">
    <property type="entry name" value="Peptidase_M1_C"/>
</dbReference>
<keyword evidence="9 16" id="KW-0479">Metal-binding</keyword>
<dbReference type="InterPro" id="IPR034015">
    <property type="entry name" value="M1_LTA4H"/>
</dbReference>
<dbReference type="InterPro" id="IPR005822">
    <property type="entry name" value="Ribosomal_uL13"/>
</dbReference>
<comment type="pathway">
    <text evidence="3 16">Lipid metabolism; leukotriene B4 biosynthesis.</text>
</comment>
<dbReference type="Pfam" id="PF01433">
    <property type="entry name" value="Peptidase_M1"/>
    <property type="match status" value="1"/>
</dbReference>
<dbReference type="InterPro" id="IPR042097">
    <property type="entry name" value="Aminopeptidase_N-like_N_sf"/>
</dbReference>
<keyword evidence="11 16" id="KW-0862">Zinc</keyword>
<comment type="catalytic activity">
    <reaction evidence="16">
        <text>leukotriene A4 + H2O = leukotriene B4</text>
        <dbReference type="Rhea" id="RHEA:22324"/>
        <dbReference type="ChEBI" id="CHEBI:15377"/>
        <dbReference type="ChEBI" id="CHEBI:57461"/>
        <dbReference type="ChEBI" id="CHEBI:57463"/>
        <dbReference type="EC" id="3.3.2.6"/>
    </reaction>
</comment>
<evidence type="ECO:0000256" key="3">
    <source>
        <dbReference type="ARBA" id="ARBA00004716"/>
    </source>
</evidence>
<dbReference type="Proteomes" id="UP001652620">
    <property type="component" value="Chromosome 1"/>
</dbReference>